<feature type="compositionally biased region" description="Polar residues" evidence="1">
    <location>
        <begin position="41"/>
        <end position="52"/>
    </location>
</feature>
<dbReference type="GO" id="GO:0005737">
    <property type="term" value="C:cytoplasm"/>
    <property type="evidence" value="ECO:0007669"/>
    <property type="project" value="TreeGrafter"/>
</dbReference>
<dbReference type="Ensembl" id="ENSGMOT00000011776.2">
    <property type="protein sequence ID" value="ENSGMOP00000011464.2"/>
    <property type="gene ID" value="ENSGMOG00000010698.2"/>
</dbReference>
<dbReference type="GO" id="GO:0008251">
    <property type="term" value="F:tRNA-specific adenosine deaminase activity"/>
    <property type="evidence" value="ECO:0007669"/>
    <property type="project" value="TreeGrafter"/>
</dbReference>
<dbReference type="GO" id="GO:0003725">
    <property type="term" value="F:double-stranded RNA binding"/>
    <property type="evidence" value="ECO:0007669"/>
    <property type="project" value="TreeGrafter"/>
</dbReference>
<dbReference type="InterPro" id="IPR002466">
    <property type="entry name" value="A_deamin"/>
</dbReference>
<dbReference type="PANTHER" id="PTHR10910">
    <property type="entry name" value="EUKARYOTE SPECIFIC DSRNA BINDING PROTEIN"/>
    <property type="match status" value="1"/>
</dbReference>
<dbReference type="GO" id="GO:0003726">
    <property type="term" value="F:double-stranded RNA adenosine deaminase activity"/>
    <property type="evidence" value="ECO:0007669"/>
    <property type="project" value="TreeGrafter"/>
</dbReference>
<protein>
    <recommendedName>
        <fullName evidence="2">A to I editase domain-containing protein</fullName>
    </recommendedName>
</protein>
<dbReference type="GeneTree" id="ENSGT00940000166947"/>
<evidence type="ECO:0000313" key="4">
    <source>
        <dbReference type="Proteomes" id="UP000694546"/>
    </source>
</evidence>
<feature type="region of interest" description="Disordered" evidence="1">
    <location>
        <begin position="1"/>
        <end position="96"/>
    </location>
</feature>
<dbReference type="Proteomes" id="UP000694546">
    <property type="component" value="Chromosome 7"/>
</dbReference>
<sequence length="479" mass="53252">MMVDLKDSSAVEDSPVAAAGRRPSPEFVSKDQAPTEGIGSSRESPSCPQPNHSEGHDCPPDEEVEKLSDYAPPLLYPKHFPDPRREPRSPVSPEGPAVWQSKWHQWQVAAQSGELFDRLLRSHPDFHCCKSNMAAFVLQREVLDTAGCRVQQYSVVALGSGQSSVNKWLCYGGTMVQDCSAITIARRALKRYLYKQLLVLLNPDPKARACSIFERRAEGGQLQLKPNLHLHLFSNPPASTSAKNFFFQQRSMGSDHSTSPLQYQAQGLQVPAPSLDPSIWGARVCCVSPSDKLCRWAVTGVQGALLSHFIQPIYIASMVLGSKLHSAEEVSYVVNRPLGEDWQQQLAPPYRRQDILVQCGNRVAPTNPLRPKQNLSLNWCVGDGEVEVLDGASGYVVDRSPVVSGPSFCSRLCKRALYSYFVRVVRRAGQPRLLEPPTYHDVKMKADPYQKAKKVVNDQFLFTQAGPWNSKHLVDCFSL</sequence>
<dbReference type="Pfam" id="PF02137">
    <property type="entry name" value="A_deamin"/>
    <property type="match status" value="1"/>
</dbReference>
<dbReference type="GO" id="GO:0005730">
    <property type="term" value="C:nucleolus"/>
    <property type="evidence" value="ECO:0007669"/>
    <property type="project" value="TreeGrafter"/>
</dbReference>
<dbReference type="GO" id="GO:0006382">
    <property type="term" value="P:adenosine to inosine editing"/>
    <property type="evidence" value="ECO:0007669"/>
    <property type="project" value="TreeGrafter"/>
</dbReference>
<feature type="domain" description="A to I editase" evidence="2">
    <location>
        <begin position="157"/>
        <end position="471"/>
    </location>
</feature>
<evidence type="ECO:0000313" key="3">
    <source>
        <dbReference type="Ensembl" id="ENSGMOP00000011464.2"/>
    </source>
</evidence>
<feature type="compositionally biased region" description="Basic and acidic residues" evidence="1">
    <location>
        <begin position="79"/>
        <end position="88"/>
    </location>
</feature>
<evidence type="ECO:0000259" key="2">
    <source>
        <dbReference type="PROSITE" id="PS50141"/>
    </source>
</evidence>
<dbReference type="PROSITE" id="PS50141">
    <property type="entry name" value="A_DEAMIN_EDITASE"/>
    <property type="match status" value="1"/>
</dbReference>
<organism evidence="3 4">
    <name type="scientific">Gadus morhua</name>
    <name type="common">Atlantic cod</name>
    <dbReference type="NCBI Taxonomy" id="8049"/>
    <lineage>
        <taxon>Eukaryota</taxon>
        <taxon>Metazoa</taxon>
        <taxon>Chordata</taxon>
        <taxon>Craniata</taxon>
        <taxon>Vertebrata</taxon>
        <taxon>Euteleostomi</taxon>
        <taxon>Actinopterygii</taxon>
        <taxon>Neopterygii</taxon>
        <taxon>Teleostei</taxon>
        <taxon>Neoteleostei</taxon>
        <taxon>Acanthomorphata</taxon>
        <taxon>Zeiogadaria</taxon>
        <taxon>Gadariae</taxon>
        <taxon>Gadiformes</taxon>
        <taxon>Gadoidei</taxon>
        <taxon>Gadidae</taxon>
        <taxon>Gadus</taxon>
    </lineage>
</organism>
<dbReference type="GO" id="GO:0006396">
    <property type="term" value="P:RNA processing"/>
    <property type="evidence" value="ECO:0007669"/>
    <property type="project" value="InterPro"/>
</dbReference>
<dbReference type="AlphaFoldDB" id="A0A8C4ZED4"/>
<dbReference type="SMART" id="SM00552">
    <property type="entry name" value="ADEAMc"/>
    <property type="match status" value="1"/>
</dbReference>
<name>A0A8C4ZED4_GADMO</name>
<reference evidence="3" key="2">
    <citation type="submission" date="2025-09" db="UniProtKB">
        <authorList>
            <consortium name="Ensembl"/>
        </authorList>
    </citation>
    <scope>IDENTIFICATION</scope>
</reference>
<evidence type="ECO:0000256" key="1">
    <source>
        <dbReference type="SAM" id="MobiDB-lite"/>
    </source>
</evidence>
<dbReference type="OrthoDB" id="10268011at2759"/>
<dbReference type="OMA" id="NCKSHMA"/>
<keyword evidence="4" id="KW-1185">Reference proteome</keyword>
<accession>A0A8C4ZED4</accession>
<dbReference type="PANTHER" id="PTHR10910:SF106">
    <property type="entry name" value="ADENOSINE DEAMINASE DOMAIN-CONTAINING PROTEIN 2"/>
    <property type="match status" value="1"/>
</dbReference>
<gene>
    <name evidence="3" type="primary">adad2</name>
</gene>
<proteinExistence type="predicted"/>
<reference evidence="3" key="1">
    <citation type="submission" date="2025-08" db="UniProtKB">
        <authorList>
            <consortium name="Ensembl"/>
        </authorList>
    </citation>
    <scope>IDENTIFICATION</scope>
</reference>